<comment type="caution">
    <text evidence="1">The sequence shown here is derived from an EMBL/GenBank/DDBJ whole genome shotgun (WGS) entry which is preliminary data.</text>
</comment>
<keyword evidence="2" id="KW-1185">Reference proteome</keyword>
<proteinExistence type="predicted"/>
<sequence>MKTVYSRQRRETSRVFCGHARLTEGAAEWLRWKAASPWGLPGCLPVASSTPTPHHPVTRRVPEVSQHGGTPGVNQS</sequence>
<name>A0ACC2G181_DALPE</name>
<organism evidence="1 2">
    <name type="scientific">Dallia pectoralis</name>
    <name type="common">Alaska blackfish</name>
    <dbReference type="NCBI Taxonomy" id="75939"/>
    <lineage>
        <taxon>Eukaryota</taxon>
        <taxon>Metazoa</taxon>
        <taxon>Chordata</taxon>
        <taxon>Craniata</taxon>
        <taxon>Vertebrata</taxon>
        <taxon>Euteleostomi</taxon>
        <taxon>Actinopterygii</taxon>
        <taxon>Neopterygii</taxon>
        <taxon>Teleostei</taxon>
        <taxon>Protacanthopterygii</taxon>
        <taxon>Esociformes</taxon>
        <taxon>Umbridae</taxon>
        <taxon>Dallia</taxon>
    </lineage>
</organism>
<evidence type="ECO:0000313" key="2">
    <source>
        <dbReference type="Proteomes" id="UP001157502"/>
    </source>
</evidence>
<protein>
    <submittedName>
        <fullName evidence="1">Uncharacterized protein</fullName>
    </submittedName>
</protein>
<evidence type="ECO:0000313" key="1">
    <source>
        <dbReference type="EMBL" id="KAJ7997263.1"/>
    </source>
</evidence>
<accession>A0ACC2G181</accession>
<dbReference type="Proteomes" id="UP001157502">
    <property type="component" value="Chromosome 19"/>
</dbReference>
<reference evidence="1" key="1">
    <citation type="submission" date="2021-05" db="EMBL/GenBank/DDBJ databases">
        <authorList>
            <person name="Pan Q."/>
            <person name="Jouanno E."/>
            <person name="Zahm M."/>
            <person name="Klopp C."/>
            <person name="Cabau C."/>
            <person name="Louis A."/>
            <person name="Berthelot C."/>
            <person name="Parey E."/>
            <person name="Roest Crollius H."/>
            <person name="Montfort J."/>
            <person name="Robinson-Rechavi M."/>
            <person name="Bouchez O."/>
            <person name="Lampietro C."/>
            <person name="Lopez Roques C."/>
            <person name="Donnadieu C."/>
            <person name="Postlethwait J."/>
            <person name="Bobe J."/>
            <person name="Dillon D."/>
            <person name="Chandos A."/>
            <person name="von Hippel F."/>
            <person name="Guiguen Y."/>
        </authorList>
    </citation>
    <scope>NUCLEOTIDE SEQUENCE</scope>
    <source>
        <strain evidence="1">YG-Jan2019</strain>
    </source>
</reference>
<dbReference type="EMBL" id="CM055746">
    <property type="protein sequence ID" value="KAJ7997263.1"/>
    <property type="molecule type" value="Genomic_DNA"/>
</dbReference>
<gene>
    <name evidence="1" type="ORF">DPEC_G00227160</name>
</gene>